<reference evidence="1 2" key="1">
    <citation type="submission" date="2019-07" db="EMBL/GenBank/DDBJ databases">
        <title>R&amp;d 2014.</title>
        <authorList>
            <person name="Klenk H.-P."/>
        </authorList>
    </citation>
    <scope>NUCLEOTIDE SEQUENCE [LARGE SCALE GENOMIC DNA]</scope>
    <source>
        <strain evidence="1 2">DSM 43868</strain>
    </source>
</reference>
<organism evidence="1 2">
    <name type="scientific">Micromonospora olivasterospora</name>
    <dbReference type="NCBI Taxonomy" id="1880"/>
    <lineage>
        <taxon>Bacteria</taxon>
        <taxon>Bacillati</taxon>
        <taxon>Actinomycetota</taxon>
        <taxon>Actinomycetes</taxon>
        <taxon>Micromonosporales</taxon>
        <taxon>Micromonosporaceae</taxon>
        <taxon>Micromonospora</taxon>
    </lineage>
</organism>
<keyword evidence="2" id="KW-1185">Reference proteome</keyword>
<protein>
    <submittedName>
        <fullName evidence="1">Uncharacterized protein</fullName>
    </submittedName>
</protein>
<evidence type="ECO:0000313" key="2">
    <source>
        <dbReference type="Proteomes" id="UP000319825"/>
    </source>
</evidence>
<dbReference type="RefSeq" id="WP_145776429.1">
    <property type="nucleotide sequence ID" value="NZ_BAAATQ010000381.1"/>
</dbReference>
<gene>
    <name evidence="1" type="ORF">JD77_05060</name>
</gene>
<dbReference type="EMBL" id="VLKE01000001">
    <property type="protein sequence ID" value="TWH70041.1"/>
    <property type="molecule type" value="Genomic_DNA"/>
</dbReference>
<dbReference type="Proteomes" id="UP000319825">
    <property type="component" value="Unassembled WGS sequence"/>
</dbReference>
<dbReference type="OrthoDB" id="1190024at2"/>
<sequence length="85" mass="9933">MYLSDDGCGFHTLLVLSGVERGNVWFDRRATCDDIVPLRNRDGTHASFTDFYLDWLTAAERVFVANWGRLRRFDIRAPIYEGRFD</sequence>
<comment type="caution">
    <text evidence="1">The sequence shown here is derived from an EMBL/GenBank/DDBJ whole genome shotgun (WGS) entry which is preliminary data.</text>
</comment>
<dbReference type="AlphaFoldDB" id="A0A562IG93"/>
<evidence type="ECO:0000313" key="1">
    <source>
        <dbReference type="EMBL" id="TWH70041.1"/>
    </source>
</evidence>
<name>A0A562IG93_MICOL</name>
<proteinExistence type="predicted"/>
<accession>A0A562IG93</accession>